<proteinExistence type="predicted"/>
<dbReference type="Proteomes" id="UP000031668">
    <property type="component" value="Unassembled WGS sequence"/>
</dbReference>
<dbReference type="OMA" id="MNIEVIV"/>
<dbReference type="AlphaFoldDB" id="A0A0C2MKM5"/>
<sequence>MLTIRDTMNKFSLKQKVVAFSADNTNSDFGGAYLIGTRNIYANLKRALGRFEMLDIGFSAYILHEAMQTAAECLPSDVEYIVCMIFQYISICTVRVEKLKDF</sequence>
<dbReference type="EMBL" id="JWZT01005104">
    <property type="protein sequence ID" value="KII62121.1"/>
    <property type="molecule type" value="Genomic_DNA"/>
</dbReference>
<evidence type="ECO:0000313" key="2">
    <source>
        <dbReference type="Proteomes" id="UP000031668"/>
    </source>
</evidence>
<comment type="caution">
    <text evidence="1">The sequence shown here is derived from an EMBL/GenBank/DDBJ whole genome shotgun (WGS) entry which is preliminary data.</text>
</comment>
<accession>A0A0C2MKM5</accession>
<dbReference type="OrthoDB" id="6624537at2759"/>
<organism evidence="1 2">
    <name type="scientific">Thelohanellus kitauei</name>
    <name type="common">Myxosporean</name>
    <dbReference type="NCBI Taxonomy" id="669202"/>
    <lineage>
        <taxon>Eukaryota</taxon>
        <taxon>Metazoa</taxon>
        <taxon>Cnidaria</taxon>
        <taxon>Myxozoa</taxon>
        <taxon>Myxosporea</taxon>
        <taxon>Bivalvulida</taxon>
        <taxon>Platysporina</taxon>
        <taxon>Myxobolidae</taxon>
        <taxon>Thelohanellus</taxon>
    </lineage>
</organism>
<name>A0A0C2MKM5_THEKT</name>
<gene>
    <name evidence="1" type="ORF">RF11_01494</name>
</gene>
<protein>
    <submittedName>
        <fullName evidence="1">Uncharacterized protein</fullName>
    </submittedName>
</protein>
<keyword evidence="2" id="KW-1185">Reference proteome</keyword>
<evidence type="ECO:0000313" key="1">
    <source>
        <dbReference type="EMBL" id="KII62121.1"/>
    </source>
</evidence>
<reference evidence="1 2" key="1">
    <citation type="journal article" date="2014" name="Genome Biol. Evol.">
        <title>The genome of the myxosporean Thelohanellus kitauei shows adaptations to nutrient acquisition within its fish host.</title>
        <authorList>
            <person name="Yang Y."/>
            <person name="Xiong J."/>
            <person name="Zhou Z."/>
            <person name="Huo F."/>
            <person name="Miao W."/>
            <person name="Ran C."/>
            <person name="Liu Y."/>
            <person name="Zhang J."/>
            <person name="Feng J."/>
            <person name="Wang M."/>
            <person name="Wang M."/>
            <person name="Wang L."/>
            <person name="Yao B."/>
        </authorList>
    </citation>
    <scope>NUCLEOTIDE SEQUENCE [LARGE SCALE GENOMIC DNA]</scope>
    <source>
        <strain evidence="1">Wuqing</strain>
    </source>
</reference>